<dbReference type="InterPro" id="IPR009006">
    <property type="entry name" value="Ala_racemase/Decarboxylase_C"/>
</dbReference>
<dbReference type="SUPFAM" id="SSF51419">
    <property type="entry name" value="PLP-binding barrel"/>
    <property type="match status" value="1"/>
</dbReference>
<evidence type="ECO:0000256" key="2">
    <source>
        <dbReference type="ARBA" id="ARBA00001933"/>
    </source>
</evidence>
<sequence>MPVRFDALRLAQGRAARSGGILTIDLAALAANYRSLAALAAPATCGAVVKADAYGLGIARIAPALAAAGCRDFFVAHLDEGLELRALLGLGPRIVVLHGAAPGSEADCVAGDLVPVLNDPAQRAGWQALARRLGRRLPAILQVDTGMTRFGFSAPELAALAADPAAREGIDLQALMSHLACADDPGNGANEAQRAAFAQARRLFPGVPGSLAASSGICLGAGFHADLVRPGAALYGLAPQPGRPNPMRPVVRLQARVMQLRDVPAGVAVGYGHTQATRRETRLATVAIGYADGFLRSASGRGEAWHGAIRLPVVGRVSMDSVVLDVSEVPRDAIAVGSLVDVIGPRRDVDAVARAAGTIGYEVLTRLGHRFHRLYTDA</sequence>
<feature type="binding site" evidence="7">
    <location>
        <position position="149"/>
    </location>
    <ligand>
        <name>substrate</name>
    </ligand>
</feature>
<dbReference type="Gene3D" id="3.20.20.10">
    <property type="entry name" value="Alanine racemase"/>
    <property type="match status" value="1"/>
</dbReference>
<dbReference type="NCBIfam" id="TIGR00492">
    <property type="entry name" value="alr"/>
    <property type="match status" value="1"/>
</dbReference>
<comment type="pathway">
    <text evidence="7">Amino-acid biosynthesis; D-alanine biosynthesis; D-alanine from L-alanine: step 1/1.</text>
</comment>
<evidence type="ECO:0000313" key="9">
    <source>
        <dbReference type="EMBL" id="GJE27887.1"/>
    </source>
</evidence>
<dbReference type="EMBL" id="BPQV01000007">
    <property type="protein sequence ID" value="GJE27887.1"/>
    <property type="molecule type" value="Genomic_DNA"/>
</dbReference>
<feature type="binding site" evidence="7">
    <location>
        <position position="319"/>
    </location>
    <ligand>
        <name>substrate</name>
    </ligand>
</feature>
<feature type="active site" description="Proton acceptor; specific for D-alanine" evidence="7">
    <location>
        <position position="50"/>
    </location>
</feature>
<evidence type="ECO:0000256" key="5">
    <source>
        <dbReference type="ARBA" id="ARBA00022898"/>
    </source>
</evidence>
<feature type="modified residue" description="N6-(pyridoxal phosphate)lysine" evidence="7">
    <location>
        <position position="50"/>
    </location>
</feature>
<keyword evidence="5 7" id="KW-0663">Pyridoxal phosphate</keyword>
<dbReference type="CDD" id="cd00430">
    <property type="entry name" value="PLPDE_III_AR"/>
    <property type="match status" value="1"/>
</dbReference>
<keyword evidence="10" id="KW-1185">Reference proteome</keyword>
<comment type="cofactor">
    <cofactor evidence="2 7">
        <name>pyridoxal 5'-phosphate</name>
        <dbReference type="ChEBI" id="CHEBI:597326"/>
    </cofactor>
</comment>
<dbReference type="Pfam" id="PF01168">
    <property type="entry name" value="Ala_racemase_N"/>
    <property type="match status" value="1"/>
</dbReference>
<dbReference type="Gene3D" id="2.40.37.10">
    <property type="entry name" value="Lyase, Ornithine Decarboxylase, Chain A, domain 1"/>
    <property type="match status" value="1"/>
</dbReference>
<comment type="catalytic activity">
    <reaction evidence="1 7">
        <text>L-alanine = D-alanine</text>
        <dbReference type="Rhea" id="RHEA:20249"/>
        <dbReference type="ChEBI" id="CHEBI:57416"/>
        <dbReference type="ChEBI" id="CHEBI:57972"/>
        <dbReference type="EC" id="5.1.1.1"/>
    </reaction>
</comment>
<dbReference type="Proteomes" id="UP001055156">
    <property type="component" value="Unassembled WGS sequence"/>
</dbReference>
<organism evidence="9 10">
    <name type="scientific">Methylobacterium organophilum</name>
    <dbReference type="NCBI Taxonomy" id="410"/>
    <lineage>
        <taxon>Bacteria</taxon>
        <taxon>Pseudomonadati</taxon>
        <taxon>Pseudomonadota</taxon>
        <taxon>Alphaproteobacteria</taxon>
        <taxon>Hyphomicrobiales</taxon>
        <taxon>Methylobacteriaceae</taxon>
        <taxon>Methylobacterium</taxon>
    </lineage>
</organism>
<name>A0ABQ4TBD3_METOR</name>
<dbReference type="InterPro" id="IPR029066">
    <property type="entry name" value="PLP-binding_barrel"/>
</dbReference>
<dbReference type="InterPro" id="IPR020622">
    <property type="entry name" value="Ala_racemase_pyridoxalP-BS"/>
</dbReference>
<dbReference type="SMART" id="SM01005">
    <property type="entry name" value="Ala_racemase_C"/>
    <property type="match status" value="1"/>
</dbReference>
<evidence type="ECO:0000256" key="7">
    <source>
        <dbReference type="HAMAP-Rule" id="MF_01201"/>
    </source>
</evidence>
<dbReference type="PROSITE" id="PS00395">
    <property type="entry name" value="ALANINE_RACEMASE"/>
    <property type="match status" value="1"/>
</dbReference>
<dbReference type="PANTHER" id="PTHR30511:SF0">
    <property type="entry name" value="ALANINE RACEMASE, CATABOLIC-RELATED"/>
    <property type="match status" value="1"/>
</dbReference>
<dbReference type="PANTHER" id="PTHR30511">
    <property type="entry name" value="ALANINE RACEMASE"/>
    <property type="match status" value="1"/>
</dbReference>
<evidence type="ECO:0000313" key="10">
    <source>
        <dbReference type="Proteomes" id="UP001055156"/>
    </source>
</evidence>
<evidence type="ECO:0000256" key="1">
    <source>
        <dbReference type="ARBA" id="ARBA00000316"/>
    </source>
</evidence>
<evidence type="ECO:0000256" key="3">
    <source>
        <dbReference type="ARBA" id="ARBA00007880"/>
    </source>
</evidence>
<feature type="active site" description="Proton acceptor; specific for L-alanine" evidence="7">
    <location>
        <position position="271"/>
    </location>
</feature>
<dbReference type="HAMAP" id="MF_01201">
    <property type="entry name" value="Ala_racemase"/>
    <property type="match status" value="1"/>
</dbReference>
<reference evidence="9" key="1">
    <citation type="journal article" date="2021" name="Front. Microbiol.">
        <title>Comprehensive Comparative Genomics and Phenotyping of Methylobacterium Species.</title>
        <authorList>
            <person name="Alessa O."/>
            <person name="Ogura Y."/>
            <person name="Fujitani Y."/>
            <person name="Takami H."/>
            <person name="Hayashi T."/>
            <person name="Sahin N."/>
            <person name="Tani A."/>
        </authorList>
    </citation>
    <scope>NUCLEOTIDE SEQUENCE</scope>
    <source>
        <strain evidence="9">NBRC 15689</strain>
    </source>
</reference>
<comment type="similarity">
    <text evidence="3 7">Belongs to the alanine racemase family.</text>
</comment>
<proteinExistence type="inferred from homology"/>
<dbReference type="SUPFAM" id="SSF50621">
    <property type="entry name" value="Alanine racemase C-terminal domain-like"/>
    <property type="match status" value="1"/>
</dbReference>
<evidence type="ECO:0000256" key="6">
    <source>
        <dbReference type="ARBA" id="ARBA00023235"/>
    </source>
</evidence>
<dbReference type="InterPro" id="IPR000821">
    <property type="entry name" value="Ala_racemase"/>
</dbReference>
<reference evidence="9" key="2">
    <citation type="submission" date="2021-08" db="EMBL/GenBank/DDBJ databases">
        <authorList>
            <person name="Tani A."/>
            <person name="Ola A."/>
            <person name="Ogura Y."/>
            <person name="Katsura K."/>
            <person name="Hayashi T."/>
        </authorList>
    </citation>
    <scope>NUCLEOTIDE SEQUENCE</scope>
    <source>
        <strain evidence="9">NBRC 15689</strain>
    </source>
</reference>
<accession>A0ABQ4TBD3</accession>
<evidence type="ECO:0000259" key="8">
    <source>
        <dbReference type="SMART" id="SM01005"/>
    </source>
</evidence>
<gene>
    <name evidence="9" type="primary">dadX_2</name>
    <name evidence="9" type="ORF">LKMONMHP_2749</name>
</gene>
<evidence type="ECO:0000256" key="4">
    <source>
        <dbReference type="ARBA" id="ARBA00013089"/>
    </source>
</evidence>
<dbReference type="Pfam" id="PF00842">
    <property type="entry name" value="Ala_racemase_C"/>
    <property type="match status" value="1"/>
</dbReference>
<comment type="caution">
    <text evidence="9">The sequence shown here is derived from an EMBL/GenBank/DDBJ whole genome shotgun (WGS) entry which is preliminary data.</text>
</comment>
<dbReference type="InterPro" id="IPR001608">
    <property type="entry name" value="Ala_racemase_N"/>
</dbReference>
<dbReference type="EC" id="5.1.1.1" evidence="4 7"/>
<dbReference type="InterPro" id="IPR011079">
    <property type="entry name" value="Ala_racemase_C"/>
</dbReference>
<protein>
    <recommendedName>
        <fullName evidence="4 7">Alanine racemase</fullName>
        <ecNumber evidence="4 7">5.1.1.1</ecNumber>
    </recommendedName>
</protein>
<feature type="domain" description="Alanine racemase C-terminal" evidence="8">
    <location>
        <begin position="250"/>
        <end position="376"/>
    </location>
</feature>
<dbReference type="PRINTS" id="PR00992">
    <property type="entry name" value="ALARACEMASE"/>
</dbReference>
<keyword evidence="6 7" id="KW-0413">Isomerase</keyword>
<comment type="function">
    <text evidence="7">Catalyzes the interconversion of L-alanine and D-alanine. May also act on other amino acids.</text>
</comment>